<feature type="domain" description="Thioredoxin" evidence="1">
    <location>
        <begin position="30"/>
        <end position="186"/>
    </location>
</feature>
<keyword evidence="3" id="KW-1185">Reference proteome</keyword>
<dbReference type="InterPro" id="IPR000866">
    <property type="entry name" value="AhpC/TSA"/>
</dbReference>
<dbReference type="GO" id="GO:0016491">
    <property type="term" value="F:oxidoreductase activity"/>
    <property type="evidence" value="ECO:0007669"/>
    <property type="project" value="InterPro"/>
</dbReference>
<dbReference type="PROSITE" id="PS51352">
    <property type="entry name" value="THIOREDOXIN_2"/>
    <property type="match status" value="1"/>
</dbReference>
<evidence type="ECO:0000313" key="2">
    <source>
        <dbReference type="EMBL" id="TCP24255.1"/>
    </source>
</evidence>
<dbReference type="Proteomes" id="UP000294564">
    <property type="component" value="Unassembled WGS sequence"/>
</dbReference>
<proteinExistence type="predicted"/>
<dbReference type="CDD" id="cd02966">
    <property type="entry name" value="TlpA_like_family"/>
    <property type="match status" value="1"/>
</dbReference>
<dbReference type="EMBL" id="SLXM01000006">
    <property type="protein sequence ID" value="TCP24255.1"/>
    <property type="molecule type" value="Genomic_DNA"/>
</dbReference>
<comment type="caution">
    <text evidence="2">The sequence shown here is derived from an EMBL/GenBank/DDBJ whole genome shotgun (WGS) entry which is preliminary data.</text>
</comment>
<sequence>MKIKIIPLILLTVGLVFSCKKETKKESNVNSEKKEITKDSITTEKKYGDLKVLNFEELKPYLTKEDNKTHVVNFWATWCKPCVEELPAFEKIHRENKANNVEVLLVSLDFPNEIESHLIPFIKNNGLEPEVIMLDDPDQNKWINGVDKSWSGAIPATIIYNKNKRTFFERSFTYDELTQELQQFIN</sequence>
<dbReference type="InterPro" id="IPR036249">
    <property type="entry name" value="Thioredoxin-like_sf"/>
</dbReference>
<evidence type="ECO:0000313" key="3">
    <source>
        <dbReference type="Proteomes" id="UP000294564"/>
    </source>
</evidence>
<keyword evidence="2" id="KW-0413">Isomerase</keyword>
<dbReference type="RefSeq" id="WP_132794935.1">
    <property type="nucleotide sequence ID" value="NZ_SLXM01000006.1"/>
</dbReference>
<dbReference type="AlphaFoldDB" id="A0A4R2NSB0"/>
<gene>
    <name evidence="2" type="ORF">EV195_10657</name>
</gene>
<evidence type="ECO:0000259" key="1">
    <source>
        <dbReference type="PROSITE" id="PS51352"/>
    </source>
</evidence>
<dbReference type="InterPro" id="IPR050553">
    <property type="entry name" value="Thioredoxin_ResA/DsbE_sf"/>
</dbReference>
<dbReference type="GO" id="GO:0016209">
    <property type="term" value="F:antioxidant activity"/>
    <property type="evidence" value="ECO:0007669"/>
    <property type="project" value="InterPro"/>
</dbReference>
<dbReference type="InterPro" id="IPR013766">
    <property type="entry name" value="Thioredoxin_domain"/>
</dbReference>
<organism evidence="2 3">
    <name type="scientific">Tenacibaculum skagerrakense</name>
    <dbReference type="NCBI Taxonomy" id="186571"/>
    <lineage>
        <taxon>Bacteria</taxon>
        <taxon>Pseudomonadati</taxon>
        <taxon>Bacteroidota</taxon>
        <taxon>Flavobacteriia</taxon>
        <taxon>Flavobacteriales</taxon>
        <taxon>Flavobacteriaceae</taxon>
        <taxon>Tenacibaculum</taxon>
    </lineage>
</organism>
<dbReference type="Gene3D" id="3.40.30.10">
    <property type="entry name" value="Glutaredoxin"/>
    <property type="match status" value="1"/>
</dbReference>
<reference evidence="2 3" key="1">
    <citation type="submission" date="2019-03" db="EMBL/GenBank/DDBJ databases">
        <title>Genomic Encyclopedia of Type Strains, Phase IV (KMG-IV): sequencing the most valuable type-strain genomes for metagenomic binning, comparative biology and taxonomic classification.</title>
        <authorList>
            <person name="Goeker M."/>
        </authorList>
    </citation>
    <scope>NUCLEOTIDE SEQUENCE [LARGE SCALE GENOMIC DNA]</scope>
    <source>
        <strain evidence="2 3">DSM 14836</strain>
    </source>
</reference>
<dbReference type="GO" id="GO:0016853">
    <property type="term" value="F:isomerase activity"/>
    <property type="evidence" value="ECO:0007669"/>
    <property type="project" value="UniProtKB-KW"/>
</dbReference>
<protein>
    <submittedName>
        <fullName evidence="2">Thiol-disulfide isomerase/thioredoxin</fullName>
    </submittedName>
</protein>
<dbReference type="SUPFAM" id="SSF52833">
    <property type="entry name" value="Thioredoxin-like"/>
    <property type="match status" value="1"/>
</dbReference>
<accession>A0A4R2NSB0</accession>
<dbReference type="OrthoDB" id="9815205at2"/>
<dbReference type="PROSITE" id="PS51257">
    <property type="entry name" value="PROKAR_LIPOPROTEIN"/>
    <property type="match status" value="1"/>
</dbReference>
<dbReference type="PANTHER" id="PTHR42852:SF13">
    <property type="entry name" value="PROTEIN DIPZ"/>
    <property type="match status" value="1"/>
</dbReference>
<name>A0A4R2NSB0_9FLAO</name>
<dbReference type="Pfam" id="PF00578">
    <property type="entry name" value="AhpC-TSA"/>
    <property type="match status" value="1"/>
</dbReference>
<dbReference type="PANTHER" id="PTHR42852">
    <property type="entry name" value="THIOL:DISULFIDE INTERCHANGE PROTEIN DSBE"/>
    <property type="match status" value="1"/>
</dbReference>